<keyword evidence="2" id="KW-1185">Reference proteome</keyword>
<reference evidence="1 2" key="1">
    <citation type="submission" date="2013-09" db="EMBL/GenBank/DDBJ databases">
        <title>Whole genome sequencing of Halarchaeum acidiphilum strain MH1-52-1.</title>
        <authorList>
            <person name="Shimane Y."/>
            <person name="Minegishi H."/>
            <person name="Nishi S."/>
            <person name="Echigo A."/>
            <person name="Shuto A."/>
            <person name="Konishi M."/>
            <person name="Ito T."/>
            <person name="Ohkuma M."/>
            <person name="Ohta Y."/>
            <person name="Nagano Y."/>
            <person name="Tsubouchi T."/>
            <person name="Mori K."/>
            <person name="Usui K."/>
            <person name="Kamekura M."/>
            <person name="Usami R."/>
            <person name="Takaki Y."/>
            <person name="Hatada Y."/>
        </authorList>
    </citation>
    <scope>NUCLEOTIDE SEQUENCE [LARGE SCALE GENOMIC DNA]</scope>
    <source>
        <strain evidence="1 2">JCM 16109</strain>
    </source>
</reference>
<proteinExistence type="predicted"/>
<evidence type="ECO:0000313" key="1">
    <source>
        <dbReference type="EMBL" id="GAD52559.1"/>
    </source>
</evidence>
<accession>U3A4J0</accession>
<dbReference type="AlphaFoldDB" id="U3A4J0"/>
<evidence type="ECO:0008006" key="3">
    <source>
        <dbReference type="Google" id="ProtNLM"/>
    </source>
</evidence>
<name>U3A4J0_9EURY</name>
<comment type="caution">
    <text evidence="1">The sequence shown here is derived from an EMBL/GenBank/DDBJ whole genome shotgun (WGS) entry which is preliminary data.</text>
</comment>
<organism evidence="1 2">
    <name type="scientific">Halarchaeum acidiphilum MH1-52-1</name>
    <dbReference type="NCBI Taxonomy" id="1261545"/>
    <lineage>
        <taxon>Archaea</taxon>
        <taxon>Methanobacteriati</taxon>
        <taxon>Methanobacteriota</taxon>
        <taxon>Stenosarchaea group</taxon>
        <taxon>Halobacteria</taxon>
        <taxon>Halobacteriales</taxon>
        <taxon>Halobacteriaceae</taxon>
    </lineage>
</organism>
<gene>
    <name evidence="1" type="ORF">MBEHAL_1319</name>
</gene>
<dbReference type="Proteomes" id="UP000016986">
    <property type="component" value="Unassembled WGS sequence"/>
</dbReference>
<dbReference type="eggNOG" id="arCOG10302">
    <property type="taxonomic scope" value="Archaea"/>
</dbReference>
<dbReference type="EMBL" id="BATA01000026">
    <property type="protein sequence ID" value="GAD52559.1"/>
    <property type="molecule type" value="Genomic_DNA"/>
</dbReference>
<evidence type="ECO:0000313" key="2">
    <source>
        <dbReference type="Proteomes" id="UP000016986"/>
    </source>
</evidence>
<protein>
    <recommendedName>
        <fullName evidence="3">Small CPxCG-related zinc finger protein</fullName>
    </recommendedName>
</protein>
<sequence>MARYVCSDCQLIHAGIPQRTATGKRSFQPPEVCGGCGSEDLVATQNWVHHHGGEE</sequence>